<organism evidence="1">
    <name type="scientific">Culex pipiens</name>
    <name type="common">House mosquito</name>
    <dbReference type="NCBI Taxonomy" id="7175"/>
    <lineage>
        <taxon>Eukaryota</taxon>
        <taxon>Metazoa</taxon>
        <taxon>Ecdysozoa</taxon>
        <taxon>Arthropoda</taxon>
        <taxon>Hexapoda</taxon>
        <taxon>Insecta</taxon>
        <taxon>Pterygota</taxon>
        <taxon>Neoptera</taxon>
        <taxon>Endopterygota</taxon>
        <taxon>Diptera</taxon>
        <taxon>Nematocera</taxon>
        <taxon>Culicoidea</taxon>
        <taxon>Culicidae</taxon>
        <taxon>Culicinae</taxon>
        <taxon>Culicini</taxon>
        <taxon>Culex</taxon>
        <taxon>Culex</taxon>
    </lineage>
</organism>
<dbReference type="EMBL" id="HBUE01050066">
    <property type="protein sequence ID" value="CAG6464026.1"/>
    <property type="molecule type" value="Transcribed_RNA"/>
</dbReference>
<name>A0A8D8AV09_CULPI</name>
<sequence>MTSSFLLELTTKHCSAILTGLLVGADLARAMTSADVLLFRIDCPDLRNQIQLREPTRQLRHTPSIEVPFHRTNYSANGAINGLKRAFNKVSSVFSSNVSRTTLGLKLVCLLRTLLHLSFSFKCIIGAKISVC</sequence>
<protein>
    <submittedName>
        <fullName evidence="1">(northern house mosquito) hypothetical protein</fullName>
    </submittedName>
</protein>
<dbReference type="AlphaFoldDB" id="A0A8D8AV09"/>
<accession>A0A8D8AV09</accession>
<proteinExistence type="predicted"/>
<evidence type="ECO:0000313" key="1">
    <source>
        <dbReference type="EMBL" id="CAG6464026.1"/>
    </source>
</evidence>
<reference evidence="1" key="1">
    <citation type="submission" date="2021-05" db="EMBL/GenBank/DDBJ databases">
        <authorList>
            <person name="Alioto T."/>
            <person name="Alioto T."/>
            <person name="Gomez Garrido J."/>
        </authorList>
    </citation>
    <scope>NUCLEOTIDE SEQUENCE</scope>
</reference>